<gene>
    <name evidence="7" type="ORF">Aargi30884_23570</name>
</gene>
<dbReference type="RefSeq" id="WP_118277008.1">
    <property type="nucleotide sequence ID" value="NZ_AP019695.1"/>
</dbReference>
<dbReference type="AlphaFoldDB" id="A0A6N4TLU3"/>
<evidence type="ECO:0000256" key="1">
    <source>
        <dbReference type="ARBA" id="ARBA00004651"/>
    </source>
</evidence>
<feature type="transmembrane region" description="Helical" evidence="6">
    <location>
        <begin position="59"/>
        <end position="79"/>
    </location>
</feature>
<dbReference type="GO" id="GO:0005886">
    <property type="term" value="C:plasma membrane"/>
    <property type="evidence" value="ECO:0007669"/>
    <property type="project" value="UniProtKB-SubCell"/>
</dbReference>
<evidence type="ECO:0000256" key="3">
    <source>
        <dbReference type="ARBA" id="ARBA00022692"/>
    </source>
</evidence>
<dbReference type="KEGG" id="aarg:Aargi30884_23570"/>
<dbReference type="Proteomes" id="UP000464754">
    <property type="component" value="Chromosome"/>
</dbReference>
<keyword evidence="8" id="KW-1185">Reference proteome</keyword>
<sequence length="116" mass="13155">MKYLKQICILMGITFLAELIHILLPFPIPASIYGLFLLFILLSTKLLKIDDIRETAKFLIDFMPIMFIPAAVAIMDSWIELSPVLHAVIWITVLTTIIVMVLSGHVTQFVIKKKGE</sequence>
<accession>A0A6N4TLU3</accession>
<comment type="subcellular location">
    <subcellularLocation>
        <location evidence="1">Cell membrane</location>
        <topology evidence="1">Multi-pass membrane protein</topology>
    </subcellularLocation>
</comment>
<proteinExistence type="predicted"/>
<evidence type="ECO:0000256" key="5">
    <source>
        <dbReference type="ARBA" id="ARBA00023136"/>
    </source>
</evidence>
<dbReference type="PANTHER" id="PTHR33931:SF2">
    <property type="entry name" value="HOLIN-LIKE PROTEIN CIDA"/>
    <property type="match status" value="1"/>
</dbReference>
<protein>
    <submittedName>
        <fullName evidence="7">CidA/LrgA family protein</fullName>
    </submittedName>
</protein>
<dbReference type="InterPro" id="IPR005538">
    <property type="entry name" value="LrgA/CidA"/>
</dbReference>
<evidence type="ECO:0000313" key="8">
    <source>
        <dbReference type="Proteomes" id="UP000464754"/>
    </source>
</evidence>
<feature type="transmembrane region" description="Helical" evidence="6">
    <location>
        <begin position="85"/>
        <end position="111"/>
    </location>
</feature>
<keyword evidence="3 6" id="KW-0812">Transmembrane</keyword>
<evidence type="ECO:0000256" key="4">
    <source>
        <dbReference type="ARBA" id="ARBA00022989"/>
    </source>
</evidence>
<evidence type="ECO:0000256" key="2">
    <source>
        <dbReference type="ARBA" id="ARBA00022475"/>
    </source>
</evidence>
<organism evidence="7 8">
    <name type="scientific">Amedibacterium intestinale</name>
    <dbReference type="NCBI Taxonomy" id="2583452"/>
    <lineage>
        <taxon>Bacteria</taxon>
        <taxon>Bacillati</taxon>
        <taxon>Bacillota</taxon>
        <taxon>Erysipelotrichia</taxon>
        <taxon>Erysipelotrichales</taxon>
        <taxon>Erysipelotrichaceae</taxon>
        <taxon>Amedibacterium</taxon>
    </lineage>
</organism>
<keyword evidence="4 6" id="KW-1133">Transmembrane helix</keyword>
<evidence type="ECO:0000313" key="7">
    <source>
        <dbReference type="EMBL" id="BBK23454.1"/>
    </source>
</evidence>
<dbReference type="EMBL" id="AP019695">
    <property type="protein sequence ID" value="BBK23454.1"/>
    <property type="molecule type" value="Genomic_DNA"/>
</dbReference>
<dbReference type="PANTHER" id="PTHR33931">
    <property type="entry name" value="HOLIN-LIKE PROTEIN CIDA-RELATED"/>
    <property type="match status" value="1"/>
</dbReference>
<reference evidence="8" key="1">
    <citation type="submission" date="2019-05" db="EMBL/GenBank/DDBJ databases">
        <title>Complete genome sequencing of Absiella argi strain JCM 30884.</title>
        <authorList>
            <person name="Sakamoto M."/>
            <person name="Murakami T."/>
            <person name="Mori H."/>
        </authorList>
    </citation>
    <scope>NUCLEOTIDE SEQUENCE [LARGE SCALE GENOMIC DNA]</scope>
    <source>
        <strain evidence="8">JCM 30884</strain>
    </source>
</reference>
<dbReference type="Pfam" id="PF03788">
    <property type="entry name" value="LrgA"/>
    <property type="match status" value="1"/>
</dbReference>
<evidence type="ECO:0000256" key="6">
    <source>
        <dbReference type="SAM" id="Phobius"/>
    </source>
</evidence>
<feature type="transmembrane region" description="Helical" evidence="6">
    <location>
        <begin position="30"/>
        <end position="47"/>
    </location>
</feature>
<name>A0A6N4TLU3_9FIRM</name>
<keyword evidence="5 6" id="KW-0472">Membrane</keyword>
<keyword evidence="2" id="KW-1003">Cell membrane</keyword>